<dbReference type="InterPro" id="IPR005829">
    <property type="entry name" value="Sugar_transporter_CS"/>
</dbReference>
<feature type="transmembrane region" description="Helical" evidence="7">
    <location>
        <begin position="55"/>
        <end position="75"/>
    </location>
</feature>
<name>A0ABT4ZHX3_9RHOB</name>
<evidence type="ECO:0000256" key="2">
    <source>
        <dbReference type="ARBA" id="ARBA00010992"/>
    </source>
</evidence>
<evidence type="ECO:0000256" key="7">
    <source>
        <dbReference type="SAM" id="Phobius"/>
    </source>
</evidence>
<dbReference type="InterPro" id="IPR020846">
    <property type="entry name" value="MFS_dom"/>
</dbReference>
<feature type="transmembrane region" description="Helical" evidence="7">
    <location>
        <begin position="290"/>
        <end position="310"/>
    </location>
</feature>
<comment type="similarity">
    <text evidence="2">Belongs to the major facilitator superfamily. Sugar transporter (TC 2.A.1.1) family.</text>
</comment>
<evidence type="ECO:0000259" key="8">
    <source>
        <dbReference type="PROSITE" id="PS50850"/>
    </source>
</evidence>
<feature type="transmembrane region" description="Helical" evidence="7">
    <location>
        <begin position="21"/>
        <end position="43"/>
    </location>
</feature>
<evidence type="ECO:0000256" key="5">
    <source>
        <dbReference type="ARBA" id="ARBA00022989"/>
    </source>
</evidence>
<feature type="transmembrane region" description="Helical" evidence="7">
    <location>
        <begin position="258"/>
        <end position="278"/>
    </location>
</feature>
<evidence type="ECO:0000313" key="9">
    <source>
        <dbReference type="EMBL" id="MDB6178911.1"/>
    </source>
</evidence>
<dbReference type="SUPFAM" id="SSF103473">
    <property type="entry name" value="MFS general substrate transporter"/>
    <property type="match status" value="1"/>
</dbReference>
<feature type="transmembrane region" description="Helical" evidence="7">
    <location>
        <begin position="379"/>
        <end position="403"/>
    </location>
</feature>
<organism evidence="9 10">
    <name type="scientific">Paracoccus onchidii</name>
    <dbReference type="NCBI Taxonomy" id="3017813"/>
    <lineage>
        <taxon>Bacteria</taxon>
        <taxon>Pseudomonadati</taxon>
        <taxon>Pseudomonadota</taxon>
        <taxon>Alphaproteobacteria</taxon>
        <taxon>Rhodobacterales</taxon>
        <taxon>Paracoccaceae</taxon>
        <taxon>Paracoccus</taxon>
    </lineage>
</organism>
<dbReference type="PANTHER" id="PTHR23511:SF34">
    <property type="entry name" value="SYNAPTIC VESICLE GLYCOPROTEIN 2"/>
    <property type="match status" value="1"/>
</dbReference>
<feature type="transmembrane region" description="Helical" evidence="7">
    <location>
        <begin position="346"/>
        <end position="367"/>
    </location>
</feature>
<dbReference type="Pfam" id="PF07690">
    <property type="entry name" value="MFS_1"/>
    <property type="match status" value="1"/>
</dbReference>
<accession>A0ABT4ZHX3</accession>
<feature type="transmembrane region" description="Helical" evidence="7">
    <location>
        <begin position="322"/>
        <end position="340"/>
    </location>
</feature>
<dbReference type="Gene3D" id="1.20.1250.20">
    <property type="entry name" value="MFS general substrate transporter like domains"/>
    <property type="match status" value="1"/>
</dbReference>
<dbReference type="InterPro" id="IPR011701">
    <property type="entry name" value="MFS"/>
</dbReference>
<evidence type="ECO:0000256" key="6">
    <source>
        <dbReference type="ARBA" id="ARBA00023136"/>
    </source>
</evidence>
<dbReference type="InterPro" id="IPR036259">
    <property type="entry name" value="MFS_trans_sf"/>
</dbReference>
<feature type="transmembrane region" description="Helical" evidence="7">
    <location>
        <begin position="409"/>
        <end position="428"/>
    </location>
</feature>
<comment type="subcellular location">
    <subcellularLocation>
        <location evidence="1">Membrane</location>
        <topology evidence="1">Multi-pass membrane protein</topology>
    </subcellularLocation>
</comment>
<keyword evidence="5 7" id="KW-1133">Transmembrane helix</keyword>
<sequence length="438" mass="46429">MQLTVDEAIAQAGTGRFHARLLGIFGLVWAADAMQVIAVGFAAPSIATSFGLERVTALQIGTVFFLGMFAGAFLFGRISDRIGRRNVLIATVAMDAVFGLASVFAQDFTLLLVLRFMTGVAVGGTLPVDYAMMAEFLPPRNRGKWLVWLEGFWAIGTIVIALTAWIAASHAAAAPWRWIFAIAALPALIGVFLRIWVPESPMYLIRQGREGDARAVVNRILVTNGAAALPVEAVLVAPATAKATERSIFAPSLRRRSMAILTVWFLVSLSYYGVFVWVPGQLATEGFGFVRGYGFLVVLALAQVPGYALAAWGVEALGRRRTLAGFLVLSAAGCLMFTLASSAVPVALSLIIMSFALLGSWGALYAFTPELYPTALRGTGMGTASAMARLGGILAPSLLAIAFAKGFGFAIGSFAVLLLLAAGVLWLVDAETRDAQIA</sequence>
<dbReference type="PROSITE" id="PS50850">
    <property type="entry name" value="MFS"/>
    <property type="match status" value="1"/>
</dbReference>
<feature type="transmembrane region" description="Helical" evidence="7">
    <location>
        <begin position="87"/>
        <end position="106"/>
    </location>
</feature>
<keyword evidence="3" id="KW-0813">Transport</keyword>
<dbReference type="PROSITE" id="PS00216">
    <property type="entry name" value="SUGAR_TRANSPORT_1"/>
    <property type="match status" value="1"/>
</dbReference>
<keyword evidence="4 7" id="KW-0812">Transmembrane</keyword>
<evidence type="ECO:0000256" key="3">
    <source>
        <dbReference type="ARBA" id="ARBA00022448"/>
    </source>
</evidence>
<proteinExistence type="inferred from homology"/>
<keyword evidence="6 7" id="KW-0472">Membrane</keyword>
<feature type="transmembrane region" description="Helical" evidence="7">
    <location>
        <begin position="178"/>
        <end position="197"/>
    </location>
</feature>
<evidence type="ECO:0000256" key="4">
    <source>
        <dbReference type="ARBA" id="ARBA00022692"/>
    </source>
</evidence>
<dbReference type="PANTHER" id="PTHR23511">
    <property type="entry name" value="SYNAPTIC VESICLE GLYCOPROTEIN 2"/>
    <property type="match status" value="1"/>
</dbReference>
<feature type="transmembrane region" description="Helical" evidence="7">
    <location>
        <begin position="112"/>
        <end position="133"/>
    </location>
</feature>
<dbReference type="RefSeq" id="WP_271890025.1">
    <property type="nucleotide sequence ID" value="NZ_JAQBIE010000022.1"/>
</dbReference>
<feature type="transmembrane region" description="Helical" evidence="7">
    <location>
        <begin position="145"/>
        <end position="166"/>
    </location>
</feature>
<evidence type="ECO:0000256" key="1">
    <source>
        <dbReference type="ARBA" id="ARBA00004141"/>
    </source>
</evidence>
<comment type="caution">
    <text evidence="9">The sequence shown here is derived from an EMBL/GenBank/DDBJ whole genome shotgun (WGS) entry which is preliminary data.</text>
</comment>
<evidence type="ECO:0000313" key="10">
    <source>
        <dbReference type="Proteomes" id="UP001165641"/>
    </source>
</evidence>
<reference evidence="9" key="1">
    <citation type="submission" date="2022-12" db="EMBL/GenBank/DDBJ databases">
        <title>Paracoccus onchidii sp. nov., isolated from a marine invertebrate from the South China Sea.</title>
        <authorList>
            <person name="Xu S."/>
            <person name="Liu Z."/>
            <person name="Xu Y."/>
        </authorList>
    </citation>
    <scope>NUCLEOTIDE SEQUENCE</scope>
    <source>
        <strain evidence="9">Z330</strain>
    </source>
</reference>
<dbReference type="CDD" id="cd17316">
    <property type="entry name" value="MFS_SV2_like"/>
    <property type="match status" value="1"/>
</dbReference>
<dbReference type="EMBL" id="JAQBIE010000022">
    <property type="protein sequence ID" value="MDB6178911.1"/>
    <property type="molecule type" value="Genomic_DNA"/>
</dbReference>
<protein>
    <submittedName>
        <fullName evidence="9">MFS transporter</fullName>
    </submittedName>
</protein>
<keyword evidence="10" id="KW-1185">Reference proteome</keyword>
<feature type="domain" description="Major facilitator superfamily (MFS) profile" evidence="8">
    <location>
        <begin position="21"/>
        <end position="433"/>
    </location>
</feature>
<gene>
    <name evidence="9" type="ORF">PAF17_15565</name>
</gene>
<dbReference type="Proteomes" id="UP001165641">
    <property type="component" value="Unassembled WGS sequence"/>
</dbReference>